<sequence>MRGGQLATTALTFTLLGLCLCSLVQADYGPYHQSVDYDEGKFGAWPTETYRSTPIIGPTLNYLESSTQCKDGQFTMIAPRGAGVATPGPMIIDQDGHLVWTKDYGKTYNLNVYRYRGQDYLTFWMGNDGITGHGDGAYYMLDSNYQEAYKIRGANNLPADLHEFHITSNETAVFTIYETRPADLRSVEDGPQNGWIYDGTFQEVDIETGELLFQWRASDHFTFAEMFRGREGNGESEARPWDFFHINSIDKDELGNFLISSRYANCLAYIDGQSGSVLWRLGGANNSFTDLSPSQSATNITWQHHARFQPASSNSTIRPSSSSSTTTSLTVFDNASRGIGAPTLTSRGLYLDLDTTTMTVSIRHEYWNPHPISSQSQGSVQVLDSGNVLLGYGFNAAWTEYNIHGDVLCHVHFGPEIGFGKGDIISYRVFKHPWVGMPLTRPDLAVYAYEAAVSWNGATEVATWVLQGLSPSTSSSSSEDGNEDSKDDTNDDEEIDIKALNHAITASESTSANPNESLTSPAFNFLAAVPKSGFETIIPIPLHIQKQALRVVALNATGHVLGATLFVAWDPASSEAGVTYGVDDEGSGVVLTSGMRSFVFWLVGFGSAVGLLGVVVLVQWVWGEKVRNVPGVGWLVDA</sequence>
<evidence type="ECO:0000313" key="2">
    <source>
        <dbReference type="Proteomes" id="UP001177260"/>
    </source>
</evidence>
<protein>
    <submittedName>
        <fullName evidence="1">Uncharacterized protein</fullName>
    </submittedName>
</protein>
<reference evidence="1 2" key="1">
    <citation type="journal article" date="2023" name="ACS Omega">
        <title>Identification of the Neoaspergillic Acid Biosynthesis Gene Cluster by Establishing an In Vitro CRISPR-Ribonucleoprotein Genetic System in Aspergillus melleus.</title>
        <authorList>
            <person name="Yuan B."/>
            <person name="Grau M.F."/>
            <person name="Murata R.M."/>
            <person name="Torok T."/>
            <person name="Venkateswaran K."/>
            <person name="Stajich J.E."/>
            <person name="Wang C.C.C."/>
        </authorList>
    </citation>
    <scope>NUCLEOTIDE SEQUENCE [LARGE SCALE GENOMIC DNA]</scope>
    <source>
        <strain evidence="1 2">IMV 1140</strain>
    </source>
</reference>
<dbReference type="EMBL" id="JAOPJF010000005">
    <property type="protein sequence ID" value="KAK1149065.1"/>
    <property type="molecule type" value="Genomic_DNA"/>
</dbReference>
<keyword evidence="2" id="KW-1185">Reference proteome</keyword>
<comment type="caution">
    <text evidence="1">The sequence shown here is derived from an EMBL/GenBank/DDBJ whole genome shotgun (WGS) entry which is preliminary data.</text>
</comment>
<gene>
    <name evidence="1" type="ORF">N8T08_007742</name>
</gene>
<dbReference type="Proteomes" id="UP001177260">
    <property type="component" value="Unassembled WGS sequence"/>
</dbReference>
<evidence type="ECO:0000313" key="1">
    <source>
        <dbReference type="EMBL" id="KAK1149065.1"/>
    </source>
</evidence>
<organism evidence="1 2">
    <name type="scientific">Aspergillus melleus</name>
    <dbReference type="NCBI Taxonomy" id="138277"/>
    <lineage>
        <taxon>Eukaryota</taxon>
        <taxon>Fungi</taxon>
        <taxon>Dikarya</taxon>
        <taxon>Ascomycota</taxon>
        <taxon>Pezizomycotina</taxon>
        <taxon>Eurotiomycetes</taxon>
        <taxon>Eurotiomycetidae</taxon>
        <taxon>Eurotiales</taxon>
        <taxon>Aspergillaceae</taxon>
        <taxon>Aspergillus</taxon>
        <taxon>Aspergillus subgen. Circumdati</taxon>
    </lineage>
</organism>
<name>A0ACC3BFB1_9EURO</name>
<proteinExistence type="predicted"/>
<accession>A0ACC3BFB1</accession>